<gene>
    <name evidence="2" type="ORF">CTQ69_13325</name>
</gene>
<reference evidence="2" key="1">
    <citation type="submission" date="2018-08" db="EMBL/GenBank/DDBJ databases">
        <authorList>
            <person name="Ashton P.M."/>
            <person name="Dallman T."/>
            <person name="Nair S."/>
            <person name="De Pinna E."/>
            <person name="Peters T."/>
            <person name="Grant K."/>
        </authorList>
    </citation>
    <scope>NUCLEOTIDE SEQUENCE [LARGE SCALE GENOMIC DNA]</scope>
    <source>
        <strain evidence="2">294779</strain>
    </source>
</reference>
<accession>A0A5Y1YA86</accession>
<dbReference type="Proteomes" id="UP000839735">
    <property type="component" value="Unassembled WGS sequence"/>
</dbReference>
<keyword evidence="1" id="KW-0812">Transmembrane</keyword>
<proteinExistence type="predicted"/>
<dbReference type="AlphaFoldDB" id="A0A5Y1YA86"/>
<evidence type="ECO:0000313" key="2">
    <source>
        <dbReference type="EMBL" id="ECC3914967.1"/>
    </source>
</evidence>
<keyword evidence="1" id="KW-0472">Membrane</keyword>
<comment type="caution">
    <text evidence="2">The sequence shown here is derived from an EMBL/GenBank/DDBJ whole genome shotgun (WGS) entry which is preliminary data.</text>
</comment>
<dbReference type="EMBL" id="AAIBIC010000015">
    <property type="protein sequence ID" value="ECC3914967.1"/>
    <property type="molecule type" value="Genomic_DNA"/>
</dbReference>
<keyword evidence="1" id="KW-1133">Transmembrane helix</keyword>
<feature type="transmembrane region" description="Helical" evidence="1">
    <location>
        <begin position="20"/>
        <end position="40"/>
    </location>
</feature>
<sequence>MNERIKRTLIENKYPTGILIMYSIFFLFLFVSFSNVEFIAGHRALSLISSGIFAIFIVPGPLIIPAAIIGLYEGYKEQHNGFVR</sequence>
<feature type="transmembrane region" description="Helical" evidence="1">
    <location>
        <begin position="52"/>
        <end position="72"/>
    </location>
</feature>
<evidence type="ECO:0000256" key="1">
    <source>
        <dbReference type="SAM" id="Phobius"/>
    </source>
</evidence>
<name>A0A5Y1YA86_SALDZ</name>
<organism evidence="2">
    <name type="scientific">Salmonella diarizonae</name>
    <dbReference type="NCBI Taxonomy" id="59204"/>
    <lineage>
        <taxon>Bacteria</taxon>
        <taxon>Pseudomonadati</taxon>
        <taxon>Pseudomonadota</taxon>
        <taxon>Gammaproteobacteria</taxon>
        <taxon>Enterobacterales</taxon>
        <taxon>Enterobacteriaceae</taxon>
        <taxon>Salmonella</taxon>
    </lineage>
</organism>
<protein>
    <submittedName>
        <fullName evidence="2">Uncharacterized protein</fullName>
    </submittedName>
</protein>